<dbReference type="EMBL" id="PYHS01000004">
    <property type="protein sequence ID" value="PSR63952.1"/>
    <property type="molecule type" value="Genomic_DNA"/>
</dbReference>
<comment type="caution">
    <text evidence="1">The sequence shown here is derived from an EMBL/GenBank/DDBJ whole genome shotgun (WGS) entry which is preliminary data.</text>
</comment>
<proteinExistence type="predicted"/>
<name>A0A2T2Z866_9NOCA</name>
<reference evidence="1 2" key="1">
    <citation type="submission" date="2018-02" db="EMBL/GenBank/DDBJ databases">
        <title>8 Nocardia nova and 1 Nocardia cyriacigeorgica strain used for evolution to TMP-SMX.</title>
        <authorList>
            <person name="Mehta H."/>
            <person name="Weng J."/>
            <person name="Shamoo Y."/>
        </authorList>
    </citation>
    <scope>NUCLEOTIDE SEQUENCE [LARGE SCALE GENOMIC DNA]</scope>
    <source>
        <strain evidence="1 2">ATCC 33727</strain>
    </source>
</reference>
<evidence type="ECO:0008006" key="3">
    <source>
        <dbReference type="Google" id="ProtNLM"/>
    </source>
</evidence>
<accession>A0A2T2Z866</accession>
<evidence type="ECO:0000313" key="1">
    <source>
        <dbReference type="EMBL" id="PSR63952.1"/>
    </source>
</evidence>
<dbReference type="Proteomes" id="UP000241647">
    <property type="component" value="Unassembled WGS sequence"/>
</dbReference>
<protein>
    <recommendedName>
        <fullName evidence="3">PI3K/PI4K catalytic domain-containing protein</fullName>
    </recommendedName>
</protein>
<dbReference type="AlphaFoldDB" id="A0A2T2Z866"/>
<dbReference type="RefSeq" id="WP_063030136.1">
    <property type="nucleotide sequence ID" value="NZ_PYHS01000004.1"/>
</dbReference>
<sequence length="248" mass="27471">MKHHQPGIHIQSYDVITDEHGGSLEAWWGQATVHVKAQDGDMPCMVANELICSRLAAALGLPVLPGEVATHPDRRLCWATPQIKYAGLTPPPPLLSEIVATYSSTAAGALVFDCWVLNEDRHEDNFLFHKNLGMWLIDHENALAGRQGERFESLHAHPTPLLGYHCFRDASLNNDDVQYWVRHVRSVSEVVVDLALNEANDRGLITKARAAILKKVLIRRRNGIGSLVSRFVQKADGTGPVEQLDILA</sequence>
<gene>
    <name evidence="1" type="ORF">C8259_08860</name>
</gene>
<organism evidence="1 2">
    <name type="scientific">Nocardia nova</name>
    <dbReference type="NCBI Taxonomy" id="37330"/>
    <lineage>
        <taxon>Bacteria</taxon>
        <taxon>Bacillati</taxon>
        <taxon>Actinomycetota</taxon>
        <taxon>Actinomycetes</taxon>
        <taxon>Mycobacteriales</taxon>
        <taxon>Nocardiaceae</taxon>
        <taxon>Nocardia</taxon>
    </lineage>
</organism>
<evidence type="ECO:0000313" key="2">
    <source>
        <dbReference type="Proteomes" id="UP000241647"/>
    </source>
</evidence>